<evidence type="ECO:0000313" key="2">
    <source>
        <dbReference type="EMBL" id="MBI1493614.1"/>
    </source>
</evidence>
<dbReference type="Proteomes" id="UP000640583">
    <property type="component" value="Unassembled WGS sequence"/>
</dbReference>
<comment type="caution">
    <text evidence="2">The sequence shown here is derived from an EMBL/GenBank/DDBJ whole genome shotgun (WGS) entry which is preliminary data.</text>
</comment>
<dbReference type="RefSeq" id="WP_228848449.1">
    <property type="nucleotide sequence ID" value="NZ_JADCKQ010000005.1"/>
</dbReference>
<keyword evidence="3" id="KW-1185">Reference proteome</keyword>
<keyword evidence="1" id="KW-0812">Transmembrane</keyword>
<name>A0A8J7LKZ1_9RHOB</name>
<gene>
    <name evidence="2" type="ORF">H1D41_08225</name>
</gene>
<feature type="transmembrane region" description="Helical" evidence="1">
    <location>
        <begin position="12"/>
        <end position="30"/>
    </location>
</feature>
<accession>A0A8J7LKZ1</accession>
<proteinExistence type="predicted"/>
<reference evidence="2" key="1">
    <citation type="submission" date="2020-10" db="EMBL/GenBank/DDBJ databases">
        <title>Paenihalocynthiibacter styelae gen. nov., sp. nov., isolated from stalked sea squirt Styela clava.</title>
        <authorList>
            <person name="Kim Y.-O."/>
            <person name="Yoon J.-H."/>
        </authorList>
    </citation>
    <scope>NUCLEOTIDE SEQUENCE</scope>
    <source>
        <strain evidence="2">MYP1-1</strain>
    </source>
</reference>
<protein>
    <submittedName>
        <fullName evidence="2">Uncharacterized protein</fullName>
    </submittedName>
</protein>
<evidence type="ECO:0000256" key="1">
    <source>
        <dbReference type="SAM" id="Phobius"/>
    </source>
</evidence>
<sequence length="174" mass="20088">MALFDPSILKVALPSIATVLVALVVALTASQRERRQLHTSRHFEFADERAQLYANFVRQVGRTWDAWFTASNFSSDFKELPQVRLASEMALELDTQMNILRVRLPSTVVSACSQVNGMLQTYVAELELHDELYSVKSDQFEDAKERMLELMRKDVQLIESCRDRRSYLRKQDSL</sequence>
<dbReference type="EMBL" id="JADCKQ010000005">
    <property type="protein sequence ID" value="MBI1493614.1"/>
    <property type="molecule type" value="Genomic_DNA"/>
</dbReference>
<keyword evidence="1" id="KW-1133">Transmembrane helix</keyword>
<evidence type="ECO:0000313" key="3">
    <source>
        <dbReference type="Proteomes" id="UP000640583"/>
    </source>
</evidence>
<organism evidence="2 3">
    <name type="scientific">Halocynthiibacter styelae</name>
    <dbReference type="NCBI Taxonomy" id="2761955"/>
    <lineage>
        <taxon>Bacteria</taxon>
        <taxon>Pseudomonadati</taxon>
        <taxon>Pseudomonadota</taxon>
        <taxon>Alphaproteobacteria</taxon>
        <taxon>Rhodobacterales</taxon>
        <taxon>Paracoccaceae</taxon>
        <taxon>Halocynthiibacter</taxon>
    </lineage>
</organism>
<keyword evidence="1" id="KW-0472">Membrane</keyword>
<dbReference type="AlphaFoldDB" id="A0A8J7LKZ1"/>